<dbReference type="Pfam" id="PF01740">
    <property type="entry name" value="STAS"/>
    <property type="match status" value="1"/>
</dbReference>
<sequence>MTIRTTARALQRPGPLLAPAEMPVPTSSGLHLEAIKFGSTLRLRLTYPSHDVVVLTATGEIDTATAPRVAALLWPRLLTKLSTVVLDLSGVTFLGVAGLELITAALAYAPHRDVEFIVAGGSTAVERALRAGGLDRSSPAPLTV</sequence>
<dbReference type="PROSITE" id="PS50801">
    <property type="entry name" value="STAS"/>
    <property type="match status" value="1"/>
</dbReference>
<dbReference type="CDD" id="cd07043">
    <property type="entry name" value="STAS_anti-anti-sigma_factors"/>
    <property type="match status" value="1"/>
</dbReference>
<keyword evidence="3" id="KW-1185">Reference proteome</keyword>
<organism evidence="2 3">
    <name type="scientific">Saccharopolyspora shandongensis</name>
    <dbReference type="NCBI Taxonomy" id="418495"/>
    <lineage>
        <taxon>Bacteria</taxon>
        <taxon>Bacillati</taxon>
        <taxon>Actinomycetota</taxon>
        <taxon>Actinomycetes</taxon>
        <taxon>Pseudonocardiales</taxon>
        <taxon>Pseudonocardiaceae</taxon>
        <taxon>Saccharopolyspora</taxon>
    </lineage>
</organism>
<name>A0A1H3RRL5_9PSEU</name>
<dbReference type="EMBL" id="FNOK01000057">
    <property type="protein sequence ID" value="SDZ28250.1"/>
    <property type="molecule type" value="Genomic_DNA"/>
</dbReference>
<dbReference type="InterPro" id="IPR002645">
    <property type="entry name" value="STAS_dom"/>
</dbReference>
<accession>A0A1H3RRL5</accession>
<dbReference type="Gene3D" id="3.30.750.24">
    <property type="entry name" value="STAS domain"/>
    <property type="match status" value="1"/>
</dbReference>
<evidence type="ECO:0000313" key="3">
    <source>
        <dbReference type="Proteomes" id="UP000199529"/>
    </source>
</evidence>
<dbReference type="STRING" id="418495.SAMN05216215_105717"/>
<dbReference type="Proteomes" id="UP000199529">
    <property type="component" value="Unassembled WGS sequence"/>
</dbReference>
<dbReference type="OrthoDB" id="3690201at2"/>
<dbReference type="GO" id="GO:0043856">
    <property type="term" value="F:anti-sigma factor antagonist activity"/>
    <property type="evidence" value="ECO:0007669"/>
    <property type="project" value="TreeGrafter"/>
</dbReference>
<dbReference type="PANTHER" id="PTHR33495">
    <property type="entry name" value="ANTI-SIGMA FACTOR ANTAGONIST TM_1081-RELATED-RELATED"/>
    <property type="match status" value="1"/>
</dbReference>
<dbReference type="InterPro" id="IPR036513">
    <property type="entry name" value="STAS_dom_sf"/>
</dbReference>
<reference evidence="3" key="1">
    <citation type="submission" date="2016-10" db="EMBL/GenBank/DDBJ databases">
        <authorList>
            <person name="Varghese N."/>
            <person name="Submissions S."/>
        </authorList>
    </citation>
    <scope>NUCLEOTIDE SEQUENCE [LARGE SCALE GENOMIC DNA]</scope>
    <source>
        <strain evidence="3">CGMCC 4.3530</strain>
    </source>
</reference>
<evidence type="ECO:0000313" key="2">
    <source>
        <dbReference type="EMBL" id="SDZ28250.1"/>
    </source>
</evidence>
<dbReference type="AlphaFoldDB" id="A0A1H3RRL5"/>
<dbReference type="PANTHER" id="PTHR33495:SF13">
    <property type="entry name" value="ANTI-SIGMA-F FACTOR ANTAGONIST RSFB"/>
    <property type="match status" value="1"/>
</dbReference>
<proteinExistence type="predicted"/>
<gene>
    <name evidence="2" type="ORF">SAMN05216215_105717</name>
</gene>
<feature type="domain" description="STAS" evidence="1">
    <location>
        <begin position="51"/>
        <end position="144"/>
    </location>
</feature>
<evidence type="ECO:0000259" key="1">
    <source>
        <dbReference type="PROSITE" id="PS50801"/>
    </source>
</evidence>
<protein>
    <submittedName>
        <fullName evidence="2">Anti-anti-sigma factor</fullName>
    </submittedName>
</protein>
<dbReference type="SUPFAM" id="SSF52091">
    <property type="entry name" value="SpoIIaa-like"/>
    <property type="match status" value="1"/>
</dbReference>